<name>A0ABR3EZ77_9AGAR</name>
<organism evidence="2 3">
    <name type="scientific">Marasmius crinis-equi</name>
    <dbReference type="NCBI Taxonomy" id="585013"/>
    <lineage>
        <taxon>Eukaryota</taxon>
        <taxon>Fungi</taxon>
        <taxon>Dikarya</taxon>
        <taxon>Basidiomycota</taxon>
        <taxon>Agaricomycotina</taxon>
        <taxon>Agaricomycetes</taxon>
        <taxon>Agaricomycetidae</taxon>
        <taxon>Agaricales</taxon>
        <taxon>Marasmiineae</taxon>
        <taxon>Marasmiaceae</taxon>
        <taxon>Marasmius</taxon>
    </lineage>
</organism>
<sequence>MTVLIRGKKYREMQEQCAREQELAKQKGKIQRRSRRYYRKNQEEIREKARERMARKREQMSTEEKEAAKARQQQYSRTSYQRRRNDILHKETKKRHKAFIEKNGREEFDQAYPSREVRPRYLLGLKDDPSNIEQYQKEYKRWKNQVSINRYHEDYMHRYG</sequence>
<evidence type="ECO:0000256" key="1">
    <source>
        <dbReference type="SAM" id="MobiDB-lite"/>
    </source>
</evidence>
<protein>
    <submittedName>
        <fullName evidence="2">Uncharacterized protein</fullName>
    </submittedName>
</protein>
<feature type="compositionally biased region" description="Basic and acidic residues" evidence="1">
    <location>
        <begin position="40"/>
        <end position="69"/>
    </location>
</feature>
<accession>A0ABR3EZ77</accession>
<dbReference type="EMBL" id="JBAHYK010001385">
    <property type="protein sequence ID" value="KAL0568241.1"/>
    <property type="molecule type" value="Genomic_DNA"/>
</dbReference>
<feature type="compositionally biased region" description="Basic residues" evidence="1">
    <location>
        <begin position="26"/>
        <end position="39"/>
    </location>
</feature>
<gene>
    <name evidence="2" type="ORF">V5O48_013752</name>
</gene>
<keyword evidence="3" id="KW-1185">Reference proteome</keyword>
<proteinExistence type="predicted"/>
<evidence type="ECO:0000313" key="2">
    <source>
        <dbReference type="EMBL" id="KAL0568241.1"/>
    </source>
</evidence>
<feature type="region of interest" description="Disordered" evidence="1">
    <location>
        <begin position="22"/>
        <end position="94"/>
    </location>
</feature>
<dbReference type="Proteomes" id="UP001465976">
    <property type="component" value="Unassembled WGS sequence"/>
</dbReference>
<evidence type="ECO:0000313" key="3">
    <source>
        <dbReference type="Proteomes" id="UP001465976"/>
    </source>
</evidence>
<comment type="caution">
    <text evidence="2">The sequence shown here is derived from an EMBL/GenBank/DDBJ whole genome shotgun (WGS) entry which is preliminary data.</text>
</comment>
<reference evidence="2 3" key="1">
    <citation type="submission" date="2024-02" db="EMBL/GenBank/DDBJ databases">
        <title>A draft genome for the cacao thread blight pathogen Marasmius crinis-equi.</title>
        <authorList>
            <person name="Cohen S.P."/>
            <person name="Baruah I.K."/>
            <person name="Amoako-Attah I."/>
            <person name="Bukari Y."/>
            <person name="Meinhardt L.W."/>
            <person name="Bailey B.A."/>
        </authorList>
    </citation>
    <scope>NUCLEOTIDE SEQUENCE [LARGE SCALE GENOMIC DNA]</scope>
    <source>
        <strain evidence="2 3">GH-76</strain>
    </source>
</reference>